<keyword evidence="1" id="KW-0805">Transcription regulation</keyword>
<accession>A0A9D1PK72</accession>
<dbReference type="Gene3D" id="1.10.10.60">
    <property type="entry name" value="Homeodomain-like"/>
    <property type="match status" value="2"/>
</dbReference>
<dbReference type="PANTHER" id="PTHR43280">
    <property type="entry name" value="ARAC-FAMILY TRANSCRIPTIONAL REGULATOR"/>
    <property type="match status" value="1"/>
</dbReference>
<evidence type="ECO:0000256" key="2">
    <source>
        <dbReference type="ARBA" id="ARBA00023125"/>
    </source>
</evidence>
<evidence type="ECO:0000259" key="4">
    <source>
        <dbReference type="PROSITE" id="PS01124"/>
    </source>
</evidence>
<keyword evidence="3" id="KW-0804">Transcription</keyword>
<evidence type="ECO:0000256" key="1">
    <source>
        <dbReference type="ARBA" id="ARBA00023015"/>
    </source>
</evidence>
<dbReference type="InterPro" id="IPR009057">
    <property type="entry name" value="Homeodomain-like_sf"/>
</dbReference>
<sequence length="509" mass="59787">MELNLYHLPSLYTKMLPISMEKNIRLREVDLLPQKEGILFIPNDKQLVSSISVAKTIVVMDEYCEQDVIWWFHQGVERCYMMDHCWELEVTKLQYEEEKKKKNAYRIALQEKFSVRAMKESLAYDLIHGRAKNIREIWERSKLAQLTALPNTVLLVSIDHFNRLAKNKGIYWKNNLRKEVLYVIRAQLPFHASLIVLAHEHQFAILLPLPMEEEENSREYAMKQAVILQKAIAKETPYTVTIGIGNRYDDPRNIHESFKESEYAHSYSLFTDENMVIHIQDVEYYETVSYDELKTKVHDIISVFVHGDMDGAKQACTALFLYVKESKVEPLIFRLQMIEMLSTISEAAIQHGANPKQIMPLQIKYAKKMYEMETLRELEEMMIKMLTQYIASIRETNNEMTLRSVQIVLQYMEEHYASDISLDMLANMVELSPNYLSHLFKQTTGSSFVDYLTELRLKKSKELLRELHFTIYEIAEKVGFSSSQYFSRVFKQVEGMTPTTYRNNVLRGR</sequence>
<dbReference type="Pfam" id="PF17853">
    <property type="entry name" value="GGDEF_2"/>
    <property type="match status" value="1"/>
</dbReference>
<dbReference type="SUPFAM" id="SSF46689">
    <property type="entry name" value="Homeodomain-like"/>
    <property type="match status" value="2"/>
</dbReference>
<dbReference type="GO" id="GO:0043565">
    <property type="term" value="F:sequence-specific DNA binding"/>
    <property type="evidence" value="ECO:0007669"/>
    <property type="project" value="InterPro"/>
</dbReference>
<dbReference type="PROSITE" id="PS00041">
    <property type="entry name" value="HTH_ARAC_FAMILY_1"/>
    <property type="match status" value="1"/>
</dbReference>
<dbReference type="SMART" id="SM00342">
    <property type="entry name" value="HTH_ARAC"/>
    <property type="match status" value="1"/>
</dbReference>
<organism evidence="5 6">
    <name type="scientific">Candidatus Pseudogracilibacillus intestinigallinarum</name>
    <dbReference type="NCBI Taxonomy" id="2838742"/>
    <lineage>
        <taxon>Bacteria</taxon>
        <taxon>Bacillati</taxon>
        <taxon>Bacillota</taxon>
        <taxon>Bacilli</taxon>
        <taxon>Bacillales</taxon>
        <taxon>Bacillaceae</taxon>
        <taxon>Pseudogracilibacillus</taxon>
    </lineage>
</organism>
<reference evidence="5" key="1">
    <citation type="journal article" date="2021" name="PeerJ">
        <title>Extensive microbial diversity within the chicken gut microbiome revealed by metagenomics and culture.</title>
        <authorList>
            <person name="Gilroy R."/>
            <person name="Ravi A."/>
            <person name="Getino M."/>
            <person name="Pursley I."/>
            <person name="Horton D.L."/>
            <person name="Alikhan N.F."/>
            <person name="Baker D."/>
            <person name="Gharbi K."/>
            <person name="Hall N."/>
            <person name="Watson M."/>
            <person name="Adriaenssens E.M."/>
            <person name="Foster-Nyarko E."/>
            <person name="Jarju S."/>
            <person name="Secka A."/>
            <person name="Antonio M."/>
            <person name="Oren A."/>
            <person name="Chaudhuri R.R."/>
            <person name="La Ragione R."/>
            <person name="Hildebrand F."/>
            <person name="Pallen M.J."/>
        </authorList>
    </citation>
    <scope>NUCLEOTIDE SEQUENCE</scope>
    <source>
        <strain evidence="5">CHK169-2315</strain>
    </source>
</reference>
<name>A0A9D1PK72_9BACI</name>
<dbReference type="GO" id="GO:0003700">
    <property type="term" value="F:DNA-binding transcription factor activity"/>
    <property type="evidence" value="ECO:0007669"/>
    <property type="project" value="InterPro"/>
</dbReference>
<dbReference type="EMBL" id="DXHX01000003">
    <property type="protein sequence ID" value="HIV73472.1"/>
    <property type="molecule type" value="Genomic_DNA"/>
</dbReference>
<reference evidence="5" key="2">
    <citation type="submission" date="2021-04" db="EMBL/GenBank/DDBJ databases">
        <authorList>
            <person name="Gilroy R."/>
        </authorList>
    </citation>
    <scope>NUCLEOTIDE SEQUENCE</scope>
    <source>
        <strain evidence="5">CHK169-2315</strain>
    </source>
</reference>
<proteinExistence type="predicted"/>
<evidence type="ECO:0000313" key="5">
    <source>
        <dbReference type="EMBL" id="HIV73472.1"/>
    </source>
</evidence>
<gene>
    <name evidence="5" type="ORF">H9895_00145</name>
</gene>
<keyword evidence="2" id="KW-0238">DNA-binding</keyword>
<evidence type="ECO:0000256" key="3">
    <source>
        <dbReference type="ARBA" id="ARBA00023163"/>
    </source>
</evidence>
<dbReference type="PROSITE" id="PS01124">
    <property type="entry name" value="HTH_ARAC_FAMILY_2"/>
    <property type="match status" value="1"/>
</dbReference>
<dbReference type="PANTHER" id="PTHR43280:SF34">
    <property type="entry name" value="ARAC-FAMILY TRANSCRIPTIONAL REGULATOR"/>
    <property type="match status" value="1"/>
</dbReference>
<dbReference type="InterPro" id="IPR041522">
    <property type="entry name" value="CdaR_GGDEF"/>
</dbReference>
<feature type="domain" description="HTH araC/xylS-type" evidence="4">
    <location>
        <begin position="406"/>
        <end position="504"/>
    </location>
</feature>
<dbReference type="InterPro" id="IPR018062">
    <property type="entry name" value="HTH_AraC-typ_CS"/>
</dbReference>
<dbReference type="PRINTS" id="PR00032">
    <property type="entry name" value="HTHARAC"/>
</dbReference>
<protein>
    <submittedName>
        <fullName evidence="5">Helix-turn-helix domain-containing protein</fullName>
    </submittedName>
</protein>
<dbReference type="Proteomes" id="UP000823937">
    <property type="component" value="Unassembled WGS sequence"/>
</dbReference>
<dbReference type="AlphaFoldDB" id="A0A9D1PK72"/>
<dbReference type="Pfam" id="PF12833">
    <property type="entry name" value="HTH_18"/>
    <property type="match status" value="1"/>
</dbReference>
<dbReference type="InterPro" id="IPR018060">
    <property type="entry name" value="HTH_AraC"/>
</dbReference>
<comment type="caution">
    <text evidence="5">The sequence shown here is derived from an EMBL/GenBank/DDBJ whole genome shotgun (WGS) entry which is preliminary data.</text>
</comment>
<dbReference type="InterPro" id="IPR020449">
    <property type="entry name" value="Tscrpt_reg_AraC-type_HTH"/>
</dbReference>
<evidence type="ECO:0000313" key="6">
    <source>
        <dbReference type="Proteomes" id="UP000823937"/>
    </source>
</evidence>